<keyword evidence="4" id="KW-0408">Iron</keyword>
<dbReference type="SUPFAM" id="SSF46548">
    <property type="entry name" value="alpha-helical ferredoxin"/>
    <property type="match status" value="1"/>
</dbReference>
<dbReference type="GO" id="GO:0009061">
    <property type="term" value="P:anaerobic respiration"/>
    <property type="evidence" value="ECO:0007669"/>
    <property type="project" value="InterPro"/>
</dbReference>
<keyword evidence="1" id="KW-0004">4Fe-4S</keyword>
<dbReference type="Proteomes" id="UP000014417">
    <property type="component" value="Unassembled WGS sequence"/>
</dbReference>
<keyword evidence="3" id="KW-0677">Repeat</keyword>
<feature type="domain" description="4Fe-4S ferredoxin-type" evidence="7">
    <location>
        <begin position="16"/>
        <end position="47"/>
    </location>
</feature>
<dbReference type="NCBIfam" id="TIGR03379">
    <property type="entry name" value="glycerol3P_GlpC"/>
    <property type="match status" value="1"/>
</dbReference>
<accession>S2WIS5</accession>
<dbReference type="PANTHER" id="PTHR32479:SF19">
    <property type="entry name" value="ANAEROBIC GLYCEROL-3-PHOSPHATE DEHYDROGENASE SUBUNIT C"/>
    <property type="match status" value="1"/>
</dbReference>
<reference evidence="8 9" key="1">
    <citation type="submission" date="2013-04" db="EMBL/GenBank/DDBJ databases">
        <title>The Genome Sequence of Propionimicrobium lymphophilum ACS-093-V-SCH5.</title>
        <authorList>
            <consortium name="The Broad Institute Genomics Platform"/>
            <person name="Earl A."/>
            <person name="Ward D."/>
            <person name="Feldgarden M."/>
            <person name="Gevers D."/>
            <person name="Saerens B."/>
            <person name="Vaneechoutte M."/>
            <person name="Walker B."/>
            <person name="Young S."/>
            <person name="Zeng Q."/>
            <person name="Gargeya S."/>
            <person name="Fitzgerald M."/>
            <person name="Haas B."/>
            <person name="Abouelleil A."/>
            <person name="Allen A.W."/>
            <person name="Alvarado L."/>
            <person name="Arachchi H.M."/>
            <person name="Berlin A.M."/>
            <person name="Chapman S.B."/>
            <person name="Gainer-Dewar J."/>
            <person name="Goldberg J."/>
            <person name="Griggs A."/>
            <person name="Gujja S."/>
            <person name="Hansen M."/>
            <person name="Howarth C."/>
            <person name="Imamovic A."/>
            <person name="Ireland A."/>
            <person name="Larimer J."/>
            <person name="McCowan C."/>
            <person name="Murphy C."/>
            <person name="Pearson M."/>
            <person name="Poon T.W."/>
            <person name="Priest M."/>
            <person name="Roberts A."/>
            <person name="Saif S."/>
            <person name="Shea T."/>
            <person name="Sisk P."/>
            <person name="Sykes S."/>
            <person name="Wortman J."/>
            <person name="Nusbaum C."/>
            <person name="Birren B."/>
        </authorList>
    </citation>
    <scope>NUCLEOTIDE SEQUENCE [LARGE SCALE GENOMIC DNA]</scope>
    <source>
        <strain evidence="8 9">ACS-093-V-SCH5</strain>
    </source>
</reference>
<proteinExistence type="predicted"/>
<dbReference type="PATRIC" id="fig|883161.3.peg.2111"/>
<dbReference type="Pfam" id="PF02754">
    <property type="entry name" value="CCG"/>
    <property type="match status" value="2"/>
</dbReference>
<dbReference type="STRING" id="883161.HMPREF9306_02119"/>
<evidence type="ECO:0000256" key="1">
    <source>
        <dbReference type="ARBA" id="ARBA00022485"/>
    </source>
</evidence>
<evidence type="ECO:0000313" key="8">
    <source>
        <dbReference type="EMBL" id="EPD32547.1"/>
    </source>
</evidence>
<dbReference type="RefSeq" id="WP_016456922.1">
    <property type="nucleotide sequence ID" value="NZ_KE150269.1"/>
</dbReference>
<dbReference type="InterPro" id="IPR017753">
    <property type="entry name" value="G3P_DH_GlpC_su"/>
</dbReference>
<gene>
    <name evidence="8" type="ORF">HMPREF9306_02119</name>
</gene>
<evidence type="ECO:0000256" key="4">
    <source>
        <dbReference type="ARBA" id="ARBA00023004"/>
    </source>
</evidence>
<evidence type="ECO:0000256" key="6">
    <source>
        <dbReference type="SAM" id="Coils"/>
    </source>
</evidence>
<keyword evidence="5" id="KW-0411">Iron-sulfur</keyword>
<dbReference type="Gene3D" id="1.10.1060.10">
    <property type="entry name" value="Alpha-helical ferredoxin"/>
    <property type="match status" value="1"/>
</dbReference>
<keyword evidence="9" id="KW-1185">Reference proteome</keyword>
<dbReference type="Pfam" id="PF13183">
    <property type="entry name" value="Fer4_8"/>
    <property type="match status" value="1"/>
</dbReference>
<keyword evidence="2" id="KW-0479">Metal-binding</keyword>
<protein>
    <submittedName>
        <fullName evidence="8">Glycerol-3-phosphate dehydrogenase, anaerobic, C subunit</fullName>
    </submittedName>
</protein>
<dbReference type="PROSITE" id="PS00198">
    <property type="entry name" value="4FE4S_FER_1"/>
    <property type="match status" value="1"/>
</dbReference>
<dbReference type="GO" id="GO:0046872">
    <property type="term" value="F:metal ion binding"/>
    <property type="evidence" value="ECO:0007669"/>
    <property type="project" value="UniProtKB-KW"/>
</dbReference>
<comment type="caution">
    <text evidence="8">The sequence shown here is derived from an EMBL/GenBank/DDBJ whole genome shotgun (WGS) entry which is preliminary data.</text>
</comment>
<dbReference type="PROSITE" id="PS51379">
    <property type="entry name" value="4FE4S_FER_2"/>
    <property type="match status" value="2"/>
</dbReference>
<feature type="coiled-coil region" evidence="6">
    <location>
        <begin position="221"/>
        <end position="248"/>
    </location>
</feature>
<sequence>MSRAETAQKMRERLNNEIRRASLDNCVKCNICEATCPVLEATPLFGGPKYSGPQAERYRDGISVDDSIDYCSSCGTCSVVCPQGVQVSEIISLAKAVQKAQNGVPVRDRLITNTVLMGQVMTPVAPIANAALKFKPLRKIMEAVVGIHEDAPMPTAQTQSLQGWLKKRKGPAVKGSRGKVVFFHGCAGGYFETEAVKCAIQVLEYIGYEVIVPKQGCCGLAQQSNGLYEDAEKSVKKLARQLRDAAGISPDDGDVPIISTAGSCGGMLKHEARNYLGIRDDEAVNNVRERVRDISEFLMELYDAGEVEFDFEPLNMKVPYHQPCQVRSQGMGSPAADLMRLIPGLEVVESGRSCCGIAGTYGLKKEKFEVAQKVGKPLFDMVQETAVDSKIAVCDTETCRWQIQKGSGVKTVHPIVLVHKALGLGWTADENK</sequence>
<dbReference type="InterPro" id="IPR009051">
    <property type="entry name" value="Helical_ferredxn"/>
</dbReference>
<dbReference type="GO" id="GO:0016020">
    <property type="term" value="C:membrane"/>
    <property type="evidence" value="ECO:0007669"/>
    <property type="project" value="InterPro"/>
</dbReference>
<evidence type="ECO:0000313" key="9">
    <source>
        <dbReference type="Proteomes" id="UP000014417"/>
    </source>
</evidence>
<organism evidence="8 9">
    <name type="scientific">Propionimicrobium lymphophilum ACS-093-V-SCH5</name>
    <dbReference type="NCBI Taxonomy" id="883161"/>
    <lineage>
        <taxon>Bacteria</taxon>
        <taxon>Bacillati</taxon>
        <taxon>Actinomycetota</taxon>
        <taxon>Actinomycetes</taxon>
        <taxon>Propionibacteriales</taxon>
        <taxon>Propionibacteriaceae</taxon>
        <taxon>Propionimicrobium</taxon>
    </lineage>
</organism>
<evidence type="ECO:0000256" key="2">
    <source>
        <dbReference type="ARBA" id="ARBA00022723"/>
    </source>
</evidence>
<name>S2WIS5_9ACTN</name>
<feature type="domain" description="4Fe-4S ferredoxin-type" evidence="7">
    <location>
        <begin position="60"/>
        <end position="90"/>
    </location>
</feature>
<dbReference type="HOGENOM" id="CLU_023081_7_1_11"/>
<dbReference type="EMBL" id="AGZR01000009">
    <property type="protein sequence ID" value="EPD32547.1"/>
    <property type="molecule type" value="Genomic_DNA"/>
</dbReference>
<dbReference type="GO" id="GO:0051539">
    <property type="term" value="F:4 iron, 4 sulfur cluster binding"/>
    <property type="evidence" value="ECO:0007669"/>
    <property type="project" value="UniProtKB-KW"/>
</dbReference>
<dbReference type="AlphaFoldDB" id="S2WIS5"/>
<evidence type="ECO:0000256" key="5">
    <source>
        <dbReference type="ARBA" id="ARBA00023014"/>
    </source>
</evidence>
<dbReference type="GO" id="GO:0016491">
    <property type="term" value="F:oxidoreductase activity"/>
    <property type="evidence" value="ECO:0007669"/>
    <property type="project" value="UniProtKB-ARBA"/>
</dbReference>
<evidence type="ECO:0000256" key="3">
    <source>
        <dbReference type="ARBA" id="ARBA00022737"/>
    </source>
</evidence>
<dbReference type="NCBIfam" id="NF008369">
    <property type="entry name" value="PRK11168.1"/>
    <property type="match status" value="1"/>
</dbReference>
<dbReference type="InterPro" id="IPR004017">
    <property type="entry name" value="Cys_rich_dom"/>
</dbReference>
<dbReference type="InterPro" id="IPR017896">
    <property type="entry name" value="4Fe4S_Fe-S-bd"/>
</dbReference>
<dbReference type="InterPro" id="IPR017900">
    <property type="entry name" value="4Fe4S_Fe_S_CS"/>
</dbReference>
<evidence type="ECO:0000259" key="7">
    <source>
        <dbReference type="PROSITE" id="PS51379"/>
    </source>
</evidence>
<dbReference type="GO" id="GO:0009331">
    <property type="term" value="C:glycerol-3-phosphate dehydrogenase (FAD) complex"/>
    <property type="evidence" value="ECO:0007669"/>
    <property type="project" value="InterPro"/>
</dbReference>
<keyword evidence="6" id="KW-0175">Coiled coil</keyword>
<dbReference type="PANTHER" id="PTHR32479">
    <property type="entry name" value="GLYCOLATE OXIDASE IRON-SULFUR SUBUNIT"/>
    <property type="match status" value="1"/>
</dbReference>